<sequence length="170" mass="18192">MTSNKNFRVMGFIYTGLCLTGSFLLIINSSNTVKSNRPFHGESISGVSIVVLIASLVSLIFNALLTFGMLMHRVEFIRYHLRFISTIYVLILVGLFIGCIVGGIALGNSGASDANELGAAAIGMTISVMIGITFVTLQFTLIVWILNGVIRVISNDGMHLVASDAASEMA</sequence>
<dbReference type="RefSeq" id="XP_029724641.1">
    <property type="nucleotide sequence ID" value="XM_029868781.2"/>
</dbReference>
<feature type="transmembrane region" description="Helical" evidence="1">
    <location>
        <begin position="83"/>
        <end position="106"/>
    </location>
</feature>
<name>A0ABM1XSI9_AEDAL</name>
<keyword evidence="1" id="KW-1133">Transmembrane helix</keyword>
<dbReference type="GeneID" id="115264754"/>
<evidence type="ECO:0000256" key="1">
    <source>
        <dbReference type="SAM" id="Phobius"/>
    </source>
</evidence>
<evidence type="ECO:0008006" key="4">
    <source>
        <dbReference type="Google" id="ProtNLM"/>
    </source>
</evidence>
<keyword evidence="1" id="KW-0812">Transmembrane</keyword>
<keyword evidence="1" id="KW-0472">Membrane</keyword>
<feature type="transmembrane region" description="Helical" evidence="1">
    <location>
        <begin position="7"/>
        <end position="27"/>
    </location>
</feature>
<reference evidence="2" key="2">
    <citation type="submission" date="2025-05" db="UniProtKB">
        <authorList>
            <consortium name="EnsemblMetazoa"/>
        </authorList>
    </citation>
    <scope>IDENTIFICATION</scope>
    <source>
        <strain evidence="2">Foshan</strain>
    </source>
</reference>
<dbReference type="EnsemblMetazoa" id="AALFPA23_002439.R2260">
    <property type="protein sequence ID" value="AALFPA23_002439.P2260"/>
    <property type="gene ID" value="AALFPA23_002439"/>
</dbReference>
<evidence type="ECO:0000313" key="3">
    <source>
        <dbReference type="Proteomes" id="UP000069940"/>
    </source>
</evidence>
<protein>
    <recommendedName>
        <fullName evidence="4">Secreted protein</fullName>
    </recommendedName>
</protein>
<feature type="transmembrane region" description="Helical" evidence="1">
    <location>
        <begin position="47"/>
        <end position="71"/>
    </location>
</feature>
<reference evidence="3" key="1">
    <citation type="journal article" date="2015" name="Proc. Natl. Acad. Sci. U.S.A.">
        <title>Genome sequence of the Asian Tiger mosquito, Aedes albopictus, reveals insights into its biology, genetics, and evolution.</title>
        <authorList>
            <person name="Chen X.G."/>
            <person name="Jiang X."/>
            <person name="Gu J."/>
            <person name="Xu M."/>
            <person name="Wu Y."/>
            <person name="Deng Y."/>
            <person name="Zhang C."/>
            <person name="Bonizzoni M."/>
            <person name="Dermauw W."/>
            <person name="Vontas J."/>
            <person name="Armbruster P."/>
            <person name="Huang X."/>
            <person name="Yang Y."/>
            <person name="Zhang H."/>
            <person name="He W."/>
            <person name="Peng H."/>
            <person name="Liu Y."/>
            <person name="Wu K."/>
            <person name="Chen J."/>
            <person name="Lirakis M."/>
            <person name="Topalis P."/>
            <person name="Van Leeuwen T."/>
            <person name="Hall A.B."/>
            <person name="Jiang X."/>
            <person name="Thorpe C."/>
            <person name="Mueller R.L."/>
            <person name="Sun C."/>
            <person name="Waterhouse R.M."/>
            <person name="Yan G."/>
            <person name="Tu Z.J."/>
            <person name="Fang X."/>
            <person name="James A.A."/>
        </authorList>
    </citation>
    <scope>NUCLEOTIDE SEQUENCE [LARGE SCALE GENOMIC DNA]</scope>
    <source>
        <strain evidence="3">Foshan</strain>
    </source>
</reference>
<keyword evidence="3" id="KW-1185">Reference proteome</keyword>
<proteinExistence type="predicted"/>
<dbReference type="Proteomes" id="UP000069940">
    <property type="component" value="Unassembled WGS sequence"/>
</dbReference>
<organism evidence="2 3">
    <name type="scientific">Aedes albopictus</name>
    <name type="common">Asian tiger mosquito</name>
    <name type="synonym">Stegomyia albopicta</name>
    <dbReference type="NCBI Taxonomy" id="7160"/>
    <lineage>
        <taxon>Eukaryota</taxon>
        <taxon>Metazoa</taxon>
        <taxon>Ecdysozoa</taxon>
        <taxon>Arthropoda</taxon>
        <taxon>Hexapoda</taxon>
        <taxon>Insecta</taxon>
        <taxon>Pterygota</taxon>
        <taxon>Neoptera</taxon>
        <taxon>Endopterygota</taxon>
        <taxon>Diptera</taxon>
        <taxon>Nematocera</taxon>
        <taxon>Culicoidea</taxon>
        <taxon>Culicidae</taxon>
        <taxon>Culicinae</taxon>
        <taxon>Aedini</taxon>
        <taxon>Aedes</taxon>
        <taxon>Stegomyia</taxon>
    </lineage>
</organism>
<accession>A0ABM1XSI9</accession>
<feature type="transmembrane region" description="Helical" evidence="1">
    <location>
        <begin position="118"/>
        <end position="146"/>
    </location>
</feature>
<evidence type="ECO:0000313" key="2">
    <source>
        <dbReference type="EnsemblMetazoa" id="AALFPA23_002439.P2260"/>
    </source>
</evidence>